<name>A0A923DX69_9SPHI</name>
<organism evidence="1 2">
    <name type="scientific">Pedobacter planticolens</name>
    <dbReference type="NCBI Taxonomy" id="2679964"/>
    <lineage>
        <taxon>Bacteria</taxon>
        <taxon>Pseudomonadati</taxon>
        <taxon>Bacteroidota</taxon>
        <taxon>Sphingobacteriia</taxon>
        <taxon>Sphingobacteriales</taxon>
        <taxon>Sphingobacteriaceae</taxon>
        <taxon>Pedobacter</taxon>
    </lineage>
</organism>
<dbReference type="EMBL" id="WNXD01000001">
    <property type="protein sequence ID" value="MBB2144108.1"/>
    <property type="molecule type" value="Genomic_DNA"/>
</dbReference>
<dbReference type="AlphaFoldDB" id="A0A923DX69"/>
<dbReference type="RefSeq" id="WP_182920809.1">
    <property type="nucleotide sequence ID" value="NZ_WNXD01000001.1"/>
</dbReference>
<proteinExistence type="predicted"/>
<evidence type="ECO:0008006" key="3">
    <source>
        <dbReference type="Google" id="ProtNLM"/>
    </source>
</evidence>
<protein>
    <recommendedName>
        <fullName evidence="3">Glycosyl transferase</fullName>
    </recommendedName>
</protein>
<sequence length="347" mass="41220">MLIFATLFDYNYLNRGLCLIDSLDKTLKDDYKLFILALDQETKNFFHQNQQDKHIVIQIDEIEQKYPVLLEAKSNRTKIEYYFTLSPFLPLYILETNPTFNRVTSLDSDIYFFSSPKSIFEKFGQDDILITPHDFSDGLKFLIEYGRYNVSFQSFPNTPNSLNILNDWKDKCLNWCYDILDPETKYFADQKYLDSWKSDFSNVRDIDLKTCGRAPWNIKDTPIDGNLNVNGSNLIYYHFHHLRIYQHFINHGLLAYGVSTISKPVKKLYRIYLKNLNSINIKLNRVNDNQILRLNDASPKVILWSRIWESEIGALIIFNQILFFDIKFIKRVYNYFMRKLNVIFNKS</sequence>
<dbReference type="SUPFAM" id="SSF53448">
    <property type="entry name" value="Nucleotide-diphospho-sugar transferases"/>
    <property type="match status" value="1"/>
</dbReference>
<dbReference type="InterPro" id="IPR029044">
    <property type="entry name" value="Nucleotide-diphossugar_trans"/>
</dbReference>
<evidence type="ECO:0000313" key="2">
    <source>
        <dbReference type="Proteomes" id="UP000601055"/>
    </source>
</evidence>
<dbReference type="Gene3D" id="3.90.550.10">
    <property type="entry name" value="Spore Coat Polysaccharide Biosynthesis Protein SpsA, Chain A"/>
    <property type="match status" value="1"/>
</dbReference>
<evidence type="ECO:0000313" key="1">
    <source>
        <dbReference type="EMBL" id="MBB2144108.1"/>
    </source>
</evidence>
<dbReference type="Proteomes" id="UP000601055">
    <property type="component" value="Unassembled WGS sequence"/>
</dbReference>
<gene>
    <name evidence="1" type="ORF">GM921_01300</name>
</gene>
<reference evidence="1" key="1">
    <citation type="submission" date="2019-11" db="EMBL/GenBank/DDBJ databases">
        <title>Description of Pedobacter sp. LMG 31464T.</title>
        <authorList>
            <person name="Carlier A."/>
            <person name="Qi S."/>
            <person name="Vandamme P."/>
        </authorList>
    </citation>
    <scope>NUCLEOTIDE SEQUENCE</scope>
    <source>
        <strain evidence="1">LMG 31464</strain>
    </source>
</reference>
<keyword evidence="2" id="KW-1185">Reference proteome</keyword>
<accession>A0A923DX69</accession>
<comment type="caution">
    <text evidence="1">The sequence shown here is derived from an EMBL/GenBank/DDBJ whole genome shotgun (WGS) entry which is preliminary data.</text>
</comment>